<accession>A0A8T3CUP2</accession>
<dbReference type="SMART" id="SM00134">
    <property type="entry name" value="LU"/>
    <property type="match status" value="2"/>
</dbReference>
<feature type="signal peptide" evidence="8">
    <location>
        <begin position="1"/>
        <end position="19"/>
    </location>
</feature>
<evidence type="ECO:0000313" key="11">
    <source>
        <dbReference type="Proteomes" id="UP000829720"/>
    </source>
</evidence>
<dbReference type="InterPro" id="IPR050918">
    <property type="entry name" value="CNF-like_PLA2_Inhibitor"/>
</dbReference>
<feature type="domain" description="UPAR/Ly6" evidence="9">
    <location>
        <begin position="116"/>
        <end position="199"/>
    </location>
</feature>
<dbReference type="GO" id="GO:0005576">
    <property type="term" value="C:extracellular region"/>
    <property type="evidence" value="ECO:0007669"/>
    <property type="project" value="UniProtKB-SubCell"/>
</dbReference>
<name>A0A8T3CUP2_9TELE</name>
<proteinExistence type="predicted"/>
<feature type="domain" description="UPAR/Ly6" evidence="9">
    <location>
        <begin position="20"/>
        <end position="111"/>
    </location>
</feature>
<dbReference type="EMBL" id="JAERUA010000020">
    <property type="protein sequence ID" value="KAI1886335.1"/>
    <property type="molecule type" value="Genomic_DNA"/>
</dbReference>
<dbReference type="InterPro" id="IPR035076">
    <property type="entry name" value="Toxin/TOLIP"/>
</dbReference>
<keyword evidence="5 8" id="KW-0732">Signal</keyword>
<keyword evidence="6" id="KW-0472">Membrane</keyword>
<dbReference type="AlphaFoldDB" id="A0A8T3CUP2"/>
<evidence type="ECO:0000256" key="5">
    <source>
        <dbReference type="ARBA" id="ARBA00022729"/>
    </source>
</evidence>
<evidence type="ECO:0000256" key="2">
    <source>
        <dbReference type="ARBA" id="ARBA00004613"/>
    </source>
</evidence>
<keyword evidence="4" id="KW-0964">Secreted</keyword>
<evidence type="ECO:0000256" key="1">
    <source>
        <dbReference type="ARBA" id="ARBA00004236"/>
    </source>
</evidence>
<keyword evidence="11" id="KW-1185">Reference proteome</keyword>
<evidence type="ECO:0000256" key="6">
    <source>
        <dbReference type="ARBA" id="ARBA00023136"/>
    </source>
</evidence>
<organism evidence="10 11">
    <name type="scientific">Albula goreensis</name>
    <dbReference type="NCBI Taxonomy" id="1534307"/>
    <lineage>
        <taxon>Eukaryota</taxon>
        <taxon>Metazoa</taxon>
        <taxon>Chordata</taxon>
        <taxon>Craniata</taxon>
        <taxon>Vertebrata</taxon>
        <taxon>Euteleostomi</taxon>
        <taxon>Actinopterygii</taxon>
        <taxon>Neopterygii</taxon>
        <taxon>Teleostei</taxon>
        <taxon>Albuliformes</taxon>
        <taxon>Albulidae</taxon>
        <taxon>Albula</taxon>
    </lineage>
</organism>
<dbReference type="OrthoDB" id="5945173at2759"/>
<feature type="chain" id="PRO_5035949821" description="UPAR/Ly6 domain-containing protein" evidence="8">
    <location>
        <begin position="20"/>
        <end position="210"/>
    </location>
</feature>
<dbReference type="Gene3D" id="2.10.60.10">
    <property type="entry name" value="CD59"/>
    <property type="match status" value="2"/>
</dbReference>
<dbReference type="Pfam" id="PF00087">
    <property type="entry name" value="Toxin_TOLIP"/>
    <property type="match status" value="1"/>
</dbReference>
<dbReference type="InterPro" id="IPR018363">
    <property type="entry name" value="CD59_antigen_CS"/>
</dbReference>
<gene>
    <name evidence="10" type="ORF">AGOR_G00212940</name>
</gene>
<dbReference type="InterPro" id="IPR045860">
    <property type="entry name" value="Snake_toxin-like_sf"/>
</dbReference>
<evidence type="ECO:0000256" key="8">
    <source>
        <dbReference type="SAM" id="SignalP"/>
    </source>
</evidence>
<dbReference type="Proteomes" id="UP000829720">
    <property type="component" value="Unassembled WGS sequence"/>
</dbReference>
<dbReference type="PANTHER" id="PTHR20914:SF24">
    <property type="entry name" value="LYMPHOCYTE ANTIGEN 6 FAMILY MEMBER M2-RELATED"/>
    <property type="match status" value="1"/>
</dbReference>
<keyword evidence="3" id="KW-1003">Cell membrane</keyword>
<reference evidence="10" key="1">
    <citation type="submission" date="2021-01" db="EMBL/GenBank/DDBJ databases">
        <authorList>
            <person name="Zahm M."/>
            <person name="Roques C."/>
            <person name="Cabau C."/>
            <person name="Klopp C."/>
            <person name="Donnadieu C."/>
            <person name="Jouanno E."/>
            <person name="Lampietro C."/>
            <person name="Louis A."/>
            <person name="Herpin A."/>
            <person name="Echchiki A."/>
            <person name="Berthelot C."/>
            <person name="Parey E."/>
            <person name="Roest-Crollius H."/>
            <person name="Braasch I."/>
            <person name="Postlethwait J."/>
            <person name="Bobe J."/>
            <person name="Montfort J."/>
            <person name="Bouchez O."/>
            <person name="Begum T."/>
            <person name="Mejri S."/>
            <person name="Adams A."/>
            <person name="Chen W.-J."/>
            <person name="Guiguen Y."/>
        </authorList>
    </citation>
    <scope>NUCLEOTIDE SEQUENCE</scope>
    <source>
        <tissue evidence="10">Blood</tissue>
    </source>
</reference>
<comment type="subcellular location">
    <subcellularLocation>
        <location evidence="1">Cell membrane</location>
    </subcellularLocation>
    <subcellularLocation>
        <location evidence="2">Secreted</location>
    </subcellularLocation>
</comment>
<dbReference type="Pfam" id="PF00021">
    <property type="entry name" value="UPAR_LY6"/>
    <property type="match status" value="1"/>
</dbReference>
<protein>
    <recommendedName>
        <fullName evidence="9">UPAR/Ly6 domain-containing protein</fullName>
    </recommendedName>
</protein>
<evidence type="ECO:0000259" key="9">
    <source>
        <dbReference type="SMART" id="SM00134"/>
    </source>
</evidence>
<dbReference type="InterPro" id="IPR016054">
    <property type="entry name" value="LY6_UPA_recep-like"/>
</dbReference>
<keyword evidence="7" id="KW-0325">Glycoprotein</keyword>
<evidence type="ECO:0000256" key="7">
    <source>
        <dbReference type="ARBA" id="ARBA00023180"/>
    </source>
</evidence>
<evidence type="ECO:0000256" key="3">
    <source>
        <dbReference type="ARBA" id="ARBA00022475"/>
    </source>
</evidence>
<sequence>MKLPISFALAFALFSTVHSLECYQCIPVGTATCSQTQITCPSQQARCGSATVGIYMPGLSSANVMKIKSCAAPGECLSGSVNFGTARTVIKTKCCGSNLCNTEDGPALTDDAANGQQCFTCEGEDCTKTLKCLGSEDRCIKTSVTTGGQKLTMKGCASQTVCDGALNAQIENVAVGMSCCQGNLCNGALRMGQSVLLLLLVPLASVVLFH</sequence>
<dbReference type="SUPFAM" id="SSF57302">
    <property type="entry name" value="Snake toxin-like"/>
    <property type="match status" value="2"/>
</dbReference>
<dbReference type="PROSITE" id="PS00983">
    <property type="entry name" value="LY6_UPAR"/>
    <property type="match status" value="1"/>
</dbReference>
<dbReference type="PANTHER" id="PTHR20914">
    <property type="entry name" value="LY6/PLAUR DOMAIN-CONTAINING PROTEIN 8"/>
    <property type="match status" value="1"/>
</dbReference>
<evidence type="ECO:0000256" key="4">
    <source>
        <dbReference type="ARBA" id="ARBA00022525"/>
    </source>
</evidence>
<comment type="caution">
    <text evidence="10">The sequence shown here is derived from an EMBL/GenBank/DDBJ whole genome shotgun (WGS) entry which is preliminary data.</text>
</comment>
<dbReference type="GO" id="GO:0005886">
    <property type="term" value="C:plasma membrane"/>
    <property type="evidence" value="ECO:0007669"/>
    <property type="project" value="UniProtKB-SubCell"/>
</dbReference>
<evidence type="ECO:0000313" key="10">
    <source>
        <dbReference type="EMBL" id="KAI1886335.1"/>
    </source>
</evidence>